<evidence type="ECO:0000256" key="8">
    <source>
        <dbReference type="SAM" id="Phobius"/>
    </source>
</evidence>
<dbReference type="InterPro" id="IPR013525">
    <property type="entry name" value="ABC2_TM"/>
</dbReference>
<evidence type="ECO:0000256" key="5">
    <source>
        <dbReference type="ARBA" id="ARBA00022692"/>
    </source>
</evidence>
<feature type="transmembrane region" description="Helical" evidence="8">
    <location>
        <begin position="64"/>
        <end position="88"/>
    </location>
</feature>
<feature type="transmembrane region" description="Helical" evidence="8">
    <location>
        <begin position="109"/>
        <end position="135"/>
    </location>
</feature>
<dbReference type="Pfam" id="PF01061">
    <property type="entry name" value="ABC2_membrane"/>
    <property type="match status" value="1"/>
</dbReference>
<protein>
    <submittedName>
        <fullName evidence="10">Vi polysaccharide export inner-membrane protein VexB</fullName>
    </submittedName>
</protein>
<keyword evidence="5 8" id="KW-0812">Transmembrane</keyword>
<evidence type="ECO:0000256" key="3">
    <source>
        <dbReference type="ARBA" id="ARBA00022448"/>
    </source>
</evidence>
<evidence type="ECO:0000256" key="1">
    <source>
        <dbReference type="ARBA" id="ARBA00004429"/>
    </source>
</evidence>
<accession>A0ABQ6H1E4</accession>
<comment type="subcellular location">
    <subcellularLocation>
        <location evidence="1">Cell inner membrane</location>
        <topology evidence="1">Multi-pass membrane protein</topology>
    </subcellularLocation>
</comment>
<dbReference type="EMBL" id="BSSU01000003">
    <property type="protein sequence ID" value="GLX81309.1"/>
    <property type="molecule type" value="Genomic_DNA"/>
</dbReference>
<evidence type="ECO:0000256" key="4">
    <source>
        <dbReference type="ARBA" id="ARBA00022475"/>
    </source>
</evidence>
<dbReference type="InterPro" id="IPR000412">
    <property type="entry name" value="ABC_2_transport"/>
</dbReference>
<keyword evidence="7 8" id="KW-0472">Membrane</keyword>
<gene>
    <name evidence="10" type="primary">vexB</name>
    <name evidence="10" type="ORF">theurythT_07610</name>
</gene>
<feature type="transmembrane region" description="Helical" evidence="8">
    <location>
        <begin position="147"/>
        <end position="172"/>
    </location>
</feature>
<proteinExistence type="inferred from homology"/>
<keyword evidence="11" id="KW-1185">Reference proteome</keyword>
<feature type="transmembrane region" description="Helical" evidence="8">
    <location>
        <begin position="181"/>
        <end position="199"/>
    </location>
</feature>
<dbReference type="PANTHER" id="PTHR30413:SF8">
    <property type="entry name" value="TRANSPORT PERMEASE PROTEIN"/>
    <property type="match status" value="1"/>
</dbReference>
<organism evidence="10 11">
    <name type="scientific">Thalassotalea eurytherma</name>
    <dbReference type="NCBI Taxonomy" id="1144278"/>
    <lineage>
        <taxon>Bacteria</taxon>
        <taxon>Pseudomonadati</taxon>
        <taxon>Pseudomonadota</taxon>
        <taxon>Gammaproteobacteria</taxon>
        <taxon>Alteromonadales</taxon>
        <taxon>Colwelliaceae</taxon>
        <taxon>Thalassotalea</taxon>
    </lineage>
</organism>
<feature type="domain" description="ABC-2 type transporter transmembrane" evidence="9">
    <location>
        <begin position="17"/>
        <end position="221"/>
    </location>
</feature>
<dbReference type="RefSeq" id="WP_284206630.1">
    <property type="nucleotide sequence ID" value="NZ_BSSU01000003.1"/>
</dbReference>
<dbReference type="PRINTS" id="PR00164">
    <property type="entry name" value="ABC2TRNSPORT"/>
</dbReference>
<dbReference type="Proteomes" id="UP001157133">
    <property type="component" value="Unassembled WGS sequence"/>
</dbReference>
<evidence type="ECO:0000313" key="10">
    <source>
        <dbReference type="EMBL" id="GLX81309.1"/>
    </source>
</evidence>
<feature type="transmembrane region" description="Helical" evidence="8">
    <location>
        <begin position="33"/>
        <end position="52"/>
    </location>
</feature>
<keyword evidence="3" id="KW-0813">Transport</keyword>
<evidence type="ECO:0000313" key="11">
    <source>
        <dbReference type="Proteomes" id="UP001157133"/>
    </source>
</evidence>
<name>A0ABQ6H1E4_9GAMM</name>
<sequence>MAVAQKRSTLVLWKDVIFALWIRQLRSKFTDKFGVSWLVVQPVIFILALSFIRGRISGDDVSGIPMFVFMLLGFLPVIQFMQAWGTVARSIKQDKPLYAFRQVMPMASFVTASIIECLSNIIVLIILCIIAIMFLGIEIFPEDPIGIMLYLLEIQLVAYFLGIVTGLGALFIEEISKVEQLLQRPMLFISGAFFTLSDFPEEVWPYLSWNPVLQAVELSRHAYSNDFYLVSAISPTYLHTCVLFLMFIAFSLYIVLWKKGISR</sequence>
<comment type="similarity">
    <text evidence="2">Belongs to the ABC-2 integral membrane protein family.</text>
</comment>
<evidence type="ECO:0000256" key="6">
    <source>
        <dbReference type="ARBA" id="ARBA00022989"/>
    </source>
</evidence>
<keyword evidence="6 8" id="KW-1133">Transmembrane helix</keyword>
<reference evidence="10 11" key="1">
    <citation type="submission" date="2023-03" db="EMBL/GenBank/DDBJ databases">
        <title>Draft genome sequence of Thalassotalea eurytherma JCM 18482T.</title>
        <authorList>
            <person name="Sawabe T."/>
        </authorList>
    </citation>
    <scope>NUCLEOTIDE SEQUENCE [LARGE SCALE GENOMIC DNA]</scope>
    <source>
        <strain evidence="10 11">JCM 18482</strain>
    </source>
</reference>
<evidence type="ECO:0000259" key="9">
    <source>
        <dbReference type="Pfam" id="PF01061"/>
    </source>
</evidence>
<keyword evidence="4" id="KW-1003">Cell membrane</keyword>
<evidence type="ECO:0000256" key="7">
    <source>
        <dbReference type="ARBA" id="ARBA00023136"/>
    </source>
</evidence>
<comment type="caution">
    <text evidence="10">The sequence shown here is derived from an EMBL/GenBank/DDBJ whole genome shotgun (WGS) entry which is preliminary data.</text>
</comment>
<dbReference type="PANTHER" id="PTHR30413">
    <property type="entry name" value="INNER MEMBRANE TRANSPORT PERMEASE"/>
    <property type="match status" value="1"/>
</dbReference>
<evidence type="ECO:0000256" key="2">
    <source>
        <dbReference type="ARBA" id="ARBA00007783"/>
    </source>
</evidence>
<feature type="transmembrane region" description="Helical" evidence="8">
    <location>
        <begin position="237"/>
        <end position="257"/>
    </location>
</feature>